<organism evidence="2 3">
    <name type="scientific">Noviluteimonas lactosilytica</name>
    <dbReference type="NCBI Taxonomy" id="2888523"/>
    <lineage>
        <taxon>Bacteria</taxon>
        <taxon>Pseudomonadati</taxon>
        <taxon>Pseudomonadota</taxon>
        <taxon>Gammaproteobacteria</taxon>
        <taxon>Lysobacterales</taxon>
        <taxon>Lysobacteraceae</taxon>
        <taxon>Noviluteimonas</taxon>
    </lineage>
</organism>
<evidence type="ECO:0000313" key="3">
    <source>
        <dbReference type="Proteomes" id="UP001165293"/>
    </source>
</evidence>
<name>A0ABS8JHF1_9GAMM</name>
<evidence type="ECO:0000256" key="1">
    <source>
        <dbReference type="SAM" id="SignalP"/>
    </source>
</evidence>
<dbReference type="Proteomes" id="UP001165293">
    <property type="component" value="Unassembled WGS sequence"/>
</dbReference>
<proteinExistence type="predicted"/>
<sequence>MRNRNLILVACVASLALVACGKSPGERAAEAAIEQATGGKATVDADGNAVTIKTDEGEMKMTGGDAAKLPATFPKDVYQPAGAKVESVMEMPGTMVVQFDAAGDIASLADASGKMMATHGWKQRLSMQQSADQQVTMYEKDKRSATISLVDDEANGVKVNVQLVESKH</sequence>
<keyword evidence="3" id="KW-1185">Reference proteome</keyword>
<dbReference type="RefSeq" id="WP_230526594.1">
    <property type="nucleotide sequence ID" value="NZ_JAJGAK010000001.1"/>
</dbReference>
<protein>
    <recommendedName>
        <fullName evidence="4">Lipoprotein</fullName>
    </recommendedName>
</protein>
<evidence type="ECO:0000313" key="2">
    <source>
        <dbReference type="EMBL" id="MCC8363035.1"/>
    </source>
</evidence>
<feature type="chain" id="PRO_5047370403" description="Lipoprotein" evidence="1">
    <location>
        <begin position="22"/>
        <end position="168"/>
    </location>
</feature>
<gene>
    <name evidence="2" type="ORF">LK996_08095</name>
</gene>
<comment type="caution">
    <text evidence="2">The sequence shown here is derived from an EMBL/GenBank/DDBJ whole genome shotgun (WGS) entry which is preliminary data.</text>
</comment>
<accession>A0ABS8JHF1</accession>
<reference evidence="2" key="1">
    <citation type="submission" date="2021-10" db="EMBL/GenBank/DDBJ databases">
        <authorList>
            <person name="Lyu M."/>
            <person name="Wang X."/>
            <person name="Meng X."/>
            <person name="Xu K."/>
        </authorList>
    </citation>
    <scope>NUCLEOTIDE SEQUENCE</scope>
    <source>
        <strain evidence="2">A6</strain>
    </source>
</reference>
<dbReference type="EMBL" id="JAJGAK010000001">
    <property type="protein sequence ID" value="MCC8363035.1"/>
    <property type="molecule type" value="Genomic_DNA"/>
</dbReference>
<evidence type="ECO:0008006" key="4">
    <source>
        <dbReference type="Google" id="ProtNLM"/>
    </source>
</evidence>
<dbReference type="PROSITE" id="PS51257">
    <property type="entry name" value="PROKAR_LIPOPROTEIN"/>
    <property type="match status" value="1"/>
</dbReference>
<feature type="signal peptide" evidence="1">
    <location>
        <begin position="1"/>
        <end position="21"/>
    </location>
</feature>
<keyword evidence="1" id="KW-0732">Signal</keyword>